<evidence type="ECO:0000256" key="4">
    <source>
        <dbReference type="ARBA" id="ARBA00022989"/>
    </source>
</evidence>
<dbReference type="KEGG" id="pchm:VFPPC_01233"/>
<evidence type="ECO:0000313" key="10">
    <source>
        <dbReference type="Proteomes" id="UP000078397"/>
    </source>
</evidence>
<feature type="transmembrane region" description="Helical" evidence="7">
    <location>
        <begin position="396"/>
        <end position="415"/>
    </location>
</feature>
<feature type="transmembrane region" description="Helical" evidence="7">
    <location>
        <begin position="305"/>
        <end position="328"/>
    </location>
</feature>
<evidence type="ECO:0000256" key="1">
    <source>
        <dbReference type="ARBA" id="ARBA00004141"/>
    </source>
</evidence>
<dbReference type="Proteomes" id="UP000078397">
    <property type="component" value="Unassembled WGS sequence"/>
</dbReference>
<evidence type="ECO:0000313" key="9">
    <source>
        <dbReference type="EMBL" id="OAQ73543.1"/>
    </source>
</evidence>
<dbReference type="InterPro" id="IPR050360">
    <property type="entry name" value="MFS_Sugar_Transporters"/>
</dbReference>
<proteinExistence type="inferred from homology"/>
<evidence type="ECO:0000256" key="3">
    <source>
        <dbReference type="ARBA" id="ARBA00022692"/>
    </source>
</evidence>
<evidence type="ECO:0000256" key="2">
    <source>
        <dbReference type="ARBA" id="ARBA00010992"/>
    </source>
</evidence>
<organism evidence="9 10">
    <name type="scientific">Pochonia chlamydosporia 170</name>
    <dbReference type="NCBI Taxonomy" id="1380566"/>
    <lineage>
        <taxon>Eukaryota</taxon>
        <taxon>Fungi</taxon>
        <taxon>Dikarya</taxon>
        <taxon>Ascomycota</taxon>
        <taxon>Pezizomycotina</taxon>
        <taxon>Sordariomycetes</taxon>
        <taxon>Hypocreomycetidae</taxon>
        <taxon>Hypocreales</taxon>
        <taxon>Clavicipitaceae</taxon>
        <taxon>Pochonia</taxon>
    </lineage>
</organism>
<dbReference type="InterPro" id="IPR005828">
    <property type="entry name" value="MFS_sugar_transport-like"/>
</dbReference>
<feature type="region of interest" description="Disordered" evidence="6">
    <location>
        <begin position="1"/>
        <end position="24"/>
    </location>
</feature>
<feature type="transmembrane region" description="Helical" evidence="7">
    <location>
        <begin position="190"/>
        <end position="211"/>
    </location>
</feature>
<accession>A0A179G818</accession>
<dbReference type="FunFam" id="1.20.1250.20:FF:000078">
    <property type="entry name" value="MFS maltose transporter, putative"/>
    <property type="match status" value="1"/>
</dbReference>
<feature type="transmembrane region" description="Helical" evidence="7">
    <location>
        <begin position="468"/>
        <end position="487"/>
    </location>
</feature>
<dbReference type="OrthoDB" id="6612291at2759"/>
<sequence length="533" mass="58368">MGVHHIATGADRRDSDKETGASIHHIERHEATDPTLWQSVKRYRNVVWCCISLTTTILLYGYDYVIVGTTSAMPSFQQDFGLELDGRWILPSLWLGLWTFASPGGSILGAFFGGQIQDWIGRRASIGIGSFLSAIAVAICYVSYIPADIDARRGVFLAGKGFQGLAIGIVTTTTQTYMSEVLPPSLRGPILAFFPMFTLLGQLIGAAVIFGCMKLPRGYAVCFASQWPFSFVPMIVAFFIPESPTYLVRKNRMAQALNCQKRLEPGDGDAQQTIEVIQRNIEHERKMTKATYIDCFKRSNLKRTLIVMFAGSVPQIFGLSLLAKASYFAQVVGMSANKSVILLIVGIVCGLGANTASIWVLHHVGRRRLVLYGLLGVAFLWFTMGISGIWDKEPTIIYTAFSMIAIIVVAGLSVWPASYAVGAETSSLHLRGKSQGIGWLTAGASASIFGFFLPYLYNSDAANLRSKIGFIFSALCALSAVVSYFYVPEMKGRTPAEIDRMFEAKVPAKDFGNWTLPSSHSSQIDADEKRGEA</sequence>
<dbReference type="GO" id="GO:0016020">
    <property type="term" value="C:membrane"/>
    <property type="evidence" value="ECO:0007669"/>
    <property type="project" value="UniProtKB-SubCell"/>
</dbReference>
<feature type="compositionally biased region" description="Polar residues" evidence="6">
    <location>
        <begin position="515"/>
        <end position="524"/>
    </location>
</feature>
<reference evidence="9 10" key="1">
    <citation type="journal article" date="2016" name="PLoS Pathog.">
        <title>Biosynthesis of antibiotic leucinostatins in bio-control fungus Purpureocillium lilacinum and their inhibition on phytophthora revealed by genome mining.</title>
        <authorList>
            <person name="Wang G."/>
            <person name="Liu Z."/>
            <person name="Lin R."/>
            <person name="Li E."/>
            <person name="Mao Z."/>
            <person name="Ling J."/>
            <person name="Yang Y."/>
            <person name="Yin W.B."/>
            <person name="Xie B."/>
        </authorList>
    </citation>
    <scope>NUCLEOTIDE SEQUENCE [LARGE SCALE GENOMIC DNA]</scope>
    <source>
        <strain evidence="9">170</strain>
    </source>
</reference>
<keyword evidence="5 7" id="KW-0472">Membrane</keyword>
<feature type="transmembrane region" description="Helical" evidence="7">
    <location>
        <begin position="436"/>
        <end position="456"/>
    </location>
</feature>
<feature type="transmembrane region" description="Helical" evidence="7">
    <location>
        <begin position="217"/>
        <end position="240"/>
    </location>
</feature>
<feature type="transmembrane region" description="Helical" evidence="7">
    <location>
        <begin position="46"/>
        <end position="68"/>
    </location>
</feature>
<name>A0A179G818_METCM</name>
<dbReference type="PANTHER" id="PTHR48022:SF41">
    <property type="entry name" value="MAJOR FACILITATOR SUPERFAMILY (MFS) PROFILE DOMAIN-CONTAINING PROTEIN"/>
    <property type="match status" value="1"/>
</dbReference>
<dbReference type="SUPFAM" id="SSF103473">
    <property type="entry name" value="MFS general substrate transporter"/>
    <property type="match status" value="1"/>
</dbReference>
<dbReference type="PANTHER" id="PTHR48022">
    <property type="entry name" value="PLASTIDIC GLUCOSE TRANSPORTER 4"/>
    <property type="match status" value="1"/>
</dbReference>
<dbReference type="InterPro" id="IPR005829">
    <property type="entry name" value="Sugar_transporter_CS"/>
</dbReference>
<keyword evidence="4 7" id="KW-1133">Transmembrane helix</keyword>
<protein>
    <submittedName>
        <fullName evidence="9">Proton myo-inositol cotransporter</fullName>
    </submittedName>
</protein>
<evidence type="ECO:0000256" key="6">
    <source>
        <dbReference type="SAM" id="MobiDB-lite"/>
    </source>
</evidence>
<feature type="domain" description="Major facilitator superfamily (MFS) profile" evidence="8">
    <location>
        <begin position="49"/>
        <end position="491"/>
    </location>
</feature>
<feature type="transmembrane region" description="Helical" evidence="7">
    <location>
        <begin position="340"/>
        <end position="362"/>
    </location>
</feature>
<keyword evidence="3 7" id="KW-0812">Transmembrane</keyword>
<dbReference type="Gene3D" id="1.20.1250.20">
    <property type="entry name" value="MFS general substrate transporter like domains"/>
    <property type="match status" value="1"/>
</dbReference>
<comment type="subcellular location">
    <subcellularLocation>
        <location evidence="1">Membrane</location>
        <topology evidence="1">Multi-pass membrane protein</topology>
    </subcellularLocation>
</comment>
<dbReference type="Pfam" id="PF00083">
    <property type="entry name" value="Sugar_tr"/>
    <property type="match status" value="1"/>
</dbReference>
<dbReference type="PROSITE" id="PS00217">
    <property type="entry name" value="SUGAR_TRANSPORT_2"/>
    <property type="match status" value="1"/>
</dbReference>
<comment type="similarity">
    <text evidence="2">Belongs to the major facilitator superfamily. Sugar transporter (TC 2.A.1.1) family.</text>
</comment>
<dbReference type="GeneID" id="28845090"/>
<feature type="transmembrane region" description="Helical" evidence="7">
    <location>
        <begin position="369"/>
        <end position="390"/>
    </location>
</feature>
<dbReference type="PROSITE" id="PS50850">
    <property type="entry name" value="MFS"/>
    <property type="match status" value="1"/>
</dbReference>
<feature type="compositionally biased region" description="Basic and acidic residues" evidence="6">
    <location>
        <begin position="10"/>
        <end position="24"/>
    </location>
</feature>
<feature type="transmembrane region" description="Helical" evidence="7">
    <location>
        <begin position="156"/>
        <end position="178"/>
    </location>
</feature>
<feature type="region of interest" description="Disordered" evidence="6">
    <location>
        <begin position="514"/>
        <end position="533"/>
    </location>
</feature>
<dbReference type="InterPro" id="IPR020846">
    <property type="entry name" value="MFS_dom"/>
</dbReference>
<gene>
    <name evidence="9" type="ORF">VFPPC_01233</name>
</gene>
<comment type="caution">
    <text evidence="9">The sequence shown here is derived from an EMBL/GenBank/DDBJ whole genome shotgun (WGS) entry which is preliminary data.</text>
</comment>
<evidence type="ECO:0000256" key="7">
    <source>
        <dbReference type="SAM" id="Phobius"/>
    </source>
</evidence>
<keyword evidence="10" id="KW-1185">Reference proteome</keyword>
<evidence type="ECO:0000259" key="8">
    <source>
        <dbReference type="PROSITE" id="PS50850"/>
    </source>
</evidence>
<feature type="transmembrane region" description="Helical" evidence="7">
    <location>
        <begin position="88"/>
        <end position="112"/>
    </location>
</feature>
<dbReference type="GO" id="GO:0005351">
    <property type="term" value="F:carbohydrate:proton symporter activity"/>
    <property type="evidence" value="ECO:0007669"/>
    <property type="project" value="TreeGrafter"/>
</dbReference>
<dbReference type="EMBL" id="LSBJ02000001">
    <property type="protein sequence ID" value="OAQ73543.1"/>
    <property type="molecule type" value="Genomic_DNA"/>
</dbReference>
<dbReference type="RefSeq" id="XP_018149626.1">
    <property type="nucleotide sequence ID" value="XM_018281096.1"/>
</dbReference>
<feature type="transmembrane region" description="Helical" evidence="7">
    <location>
        <begin position="124"/>
        <end position="144"/>
    </location>
</feature>
<dbReference type="InterPro" id="IPR036259">
    <property type="entry name" value="MFS_trans_sf"/>
</dbReference>
<evidence type="ECO:0000256" key="5">
    <source>
        <dbReference type="ARBA" id="ARBA00023136"/>
    </source>
</evidence>
<dbReference type="AlphaFoldDB" id="A0A179G818"/>